<dbReference type="SMART" id="SM00320">
    <property type="entry name" value="WD40"/>
    <property type="match status" value="8"/>
</dbReference>
<feature type="region of interest" description="Disordered" evidence="1">
    <location>
        <begin position="836"/>
        <end position="855"/>
    </location>
</feature>
<sequence>MSSHSASMKSKAANNHSSARLASPGGKPPRTPNRPPQHQATLSLGTVVGTTTTSPNGFSSHDQSRSFAICAGSAAVLAELGADNTVSQRFFRARPSATSVNPATSFYHQSTPPGTPDPRSRSVSGFKSTPHGNGLTGSPASYELPDGGSPRPWSSRERVKAVTSVCISPNGRLLAVGETGYNPRVMIFSTDKDAAGDIPLSILHEHTFGVRSLAFSSNSLYLASLGDANDGFLFVWSVNLKNGSTKLHSTNKCTAHVRDMHWMGQTLITVGVRHVKVWRLPETRPSSPTKSRLTVDGTPSSPSVAPKALAGRNCVLGPLVESTFTSVVSISEHEAVVGTESGTLCLLDDTEGSQKLSVVQNLDFGVTSLAVDVDESCLWVGGRGNRIRRFSLETLRTPVTPSRPTSSRSSNGAKAMEPAIACLGSLSSHIIAIDSTKAIHLCPTDALDQSDELTHMEKTLLGHTDSVLGVGPLKTPNPTGADFFTWSRGGMVNFLDTRGYCHSSRTIALDHLPDMDEESCNELRVLRSTEDMDFFFSGDKLGVLRIFAGESWDCVHEVRAHGGEITDIAIHEDDDTCLVASSGRDRMVQLFQKTGESLELVQTMDDHVGSVGQLLFIDDGNKLLSCSADRTILIREQATRDVNGATAIAYLTTRAITMKSSPVSMTLSAEDSDLLIVSTADRCIQQYDLNSGRHVQSFRAADSESGDTVVMGSLASAAEVEGESPPLLFGVSGTDKSIRIYDLERCALLAGEFGHTEGISGVHLLEKRSNDPDGSLTRTLISTGMDGVVMIWDISVQPNHSQDFTQSASNEEDTPSKDLASSKPLRKILSRNEIAGFQRPEHLGTPTPVRAHSPPLIRKVSKLSLNSARHGHSTTPSVSVRRPSTSGTRPDHARRTPSPPSPQSTVASRHRSGHHSRRSSLDSRHHAPKSSKSQFGSINMSTEQVCHTLQAYRKKLDRCKDRIRTQKVLERELQLTLQVLDARAQREEAGESETDSSDKENEPSHGDMKHKHVRRLRRASSSSGLSDTESEKTQHLSVDSDGEG</sequence>
<feature type="compositionally biased region" description="Basic residues" evidence="1">
    <location>
        <begin position="908"/>
        <end position="918"/>
    </location>
</feature>
<feature type="region of interest" description="Disordered" evidence="1">
    <location>
        <begin position="984"/>
        <end position="1044"/>
    </location>
</feature>
<organism evidence="2 3">
    <name type="scientific">Aspergillus taichungensis</name>
    <dbReference type="NCBI Taxonomy" id="482145"/>
    <lineage>
        <taxon>Eukaryota</taxon>
        <taxon>Fungi</taxon>
        <taxon>Dikarya</taxon>
        <taxon>Ascomycota</taxon>
        <taxon>Pezizomycotina</taxon>
        <taxon>Eurotiomycetes</taxon>
        <taxon>Eurotiomycetidae</taxon>
        <taxon>Eurotiales</taxon>
        <taxon>Aspergillaceae</taxon>
        <taxon>Aspergillus</taxon>
        <taxon>Aspergillus subgen. Circumdati</taxon>
    </lineage>
</organism>
<feature type="compositionally biased region" description="Basic residues" evidence="1">
    <location>
        <begin position="1008"/>
        <end position="1018"/>
    </location>
</feature>
<feature type="region of interest" description="Disordered" evidence="1">
    <location>
        <begin position="802"/>
        <end position="826"/>
    </location>
</feature>
<feature type="compositionally biased region" description="Pro residues" evidence="1">
    <location>
        <begin position="26"/>
        <end position="35"/>
    </location>
</feature>
<dbReference type="EMBL" id="KZ559508">
    <property type="protein sequence ID" value="PLN84873.1"/>
    <property type="molecule type" value="Genomic_DNA"/>
</dbReference>
<feature type="region of interest" description="Disordered" evidence="1">
    <location>
        <begin position="282"/>
        <end position="302"/>
    </location>
</feature>
<feature type="compositionally biased region" description="Polar residues" evidence="1">
    <location>
        <begin position="121"/>
        <end position="139"/>
    </location>
</feature>
<keyword evidence="3" id="KW-1185">Reference proteome</keyword>
<feature type="compositionally biased region" description="Basic and acidic residues" evidence="1">
    <location>
        <begin position="996"/>
        <end position="1007"/>
    </location>
</feature>
<gene>
    <name evidence="2" type="ORF">BDW42DRAFT_161806</name>
</gene>
<feature type="compositionally biased region" description="Low complexity" evidence="1">
    <location>
        <begin position="1"/>
        <end position="19"/>
    </location>
</feature>
<dbReference type="Pfam" id="PF00400">
    <property type="entry name" value="WD40"/>
    <property type="match status" value="4"/>
</dbReference>
<feature type="region of interest" description="Disordered" evidence="1">
    <location>
        <begin position="97"/>
        <end position="156"/>
    </location>
</feature>
<dbReference type="InterPro" id="IPR052779">
    <property type="entry name" value="WDR62"/>
</dbReference>
<feature type="compositionally biased region" description="Polar residues" evidence="1">
    <location>
        <begin position="284"/>
        <end position="302"/>
    </location>
</feature>
<protein>
    <submittedName>
        <fullName evidence="2">WD40 repeat protein</fullName>
    </submittedName>
</protein>
<dbReference type="AlphaFoldDB" id="A0A2J5I4R3"/>
<name>A0A2J5I4R3_9EURO</name>
<dbReference type="OrthoDB" id="6252103at2759"/>
<dbReference type="SUPFAM" id="SSF50978">
    <property type="entry name" value="WD40 repeat-like"/>
    <property type="match status" value="2"/>
</dbReference>
<dbReference type="InterPro" id="IPR001680">
    <property type="entry name" value="WD40_rpt"/>
</dbReference>
<dbReference type="PANTHER" id="PTHR45589">
    <property type="entry name" value="WD REPEAT DOMAIN 62, ISOFORM G"/>
    <property type="match status" value="1"/>
</dbReference>
<accession>A0A2J5I4R3</accession>
<dbReference type="InterPro" id="IPR036322">
    <property type="entry name" value="WD40_repeat_dom_sf"/>
</dbReference>
<feature type="compositionally biased region" description="Polar residues" evidence="1">
    <location>
        <begin position="97"/>
        <end position="112"/>
    </location>
</feature>
<evidence type="ECO:0000256" key="1">
    <source>
        <dbReference type="SAM" id="MobiDB-lite"/>
    </source>
</evidence>
<feature type="region of interest" description="Disordered" evidence="1">
    <location>
        <begin position="865"/>
        <end position="939"/>
    </location>
</feature>
<dbReference type="Gene3D" id="2.130.10.10">
    <property type="entry name" value="YVTN repeat-like/Quinoprotein amine dehydrogenase"/>
    <property type="match status" value="3"/>
</dbReference>
<dbReference type="InterPro" id="IPR015943">
    <property type="entry name" value="WD40/YVTN_repeat-like_dom_sf"/>
</dbReference>
<reference evidence="3" key="1">
    <citation type="submission" date="2017-12" db="EMBL/GenBank/DDBJ databases">
        <authorList>
            <consortium name="DOE Joint Genome Institute"/>
            <person name="Mondo S.J."/>
            <person name="Kjaerbolling I."/>
            <person name="Vesth T.C."/>
            <person name="Frisvad J.C."/>
            <person name="Nybo J.L."/>
            <person name="Theobald S."/>
            <person name="Kuo A."/>
            <person name="Bowyer P."/>
            <person name="Matsuda Y."/>
            <person name="Lyhne E.K."/>
            <person name="Kogle M.E."/>
            <person name="Clum A."/>
            <person name="Lipzen A."/>
            <person name="Salamov A."/>
            <person name="Ngan C.Y."/>
            <person name="Daum C."/>
            <person name="Chiniquy J."/>
            <person name="Barry K."/>
            <person name="LaButti K."/>
            <person name="Haridas S."/>
            <person name="Simmons B.A."/>
            <person name="Magnuson J.K."/>
            <person name="Mortensen U.H."/>
            <person name="Larsen T.O."/>
            <person name="Grigoriev I.V."/>
            <person name="Baker S.E."/>
            <person name="Andersen M.R."/>
            <person name="Nordberg H.P."/>
            <person name="Cantor M.N."/>
            <person name="Hua S.X."/>
        </authorList>
    </citation>
    <scope>NUCLEOTIDE SEQUENCE [LARGE SCALE GENOMIC DNA]</scope>
    <source>
        <strain evidence="3">IBT 19404</strain>
    </source>
</reference>
<feature type="region of interest" description="Disordered" evidence="1">
    <location>
        <begin position="1"/>
        <end position="63"/>
    </location>
</feature>
<feature type="compositionally biased region" description="Low complexity" evidence="1">
    <location>
        <begin position="41"/>
        <end position="54"/>
    </location>
</feature>
<feature type="compositionally biased region" description="Polar residues" evidence="1">
    <location>
        <begin position="930"/>
        <end position="939"/>
    </location>
</feature>
<proteinExistence type="predicted"/>
<dbReference type="Proteomes" id="UP000235023">
    <property type="component" value="Unassembled WGS sequence"/>
</dbReference>
<evidence type="ECO:0000313" key="3">
    <source>
        <dbReference type="Proteomes" id="UP000235023"/>
    </source>
</evidence>
<feature type="compositionally biased region" description="Polar residues" evidence="1">
    <location>
        <begin position="865"/>
        <end position="888"/>
    </location>
</feature>
<evidence type="ECO:0000313" key="2">
    <source>
        <dbReference type="EMBL" id="PLN84873.1"/>
    </source>
</evidence>
<dbReference type="PANTHER" id="PTHR45589:SF1">
    <property type="entry name" value="WD REPEAT DOMAIN 62, ISOFORM G"/>
    <property type="match status" value="1"/>
</dbReference>